<gene>
    <name evidence="2" type="ORF">GGQ54_003019</name>
</gene>
<sequence length="107" mass="11461">MISELRRTVGLTAAATLLGLGALAAAAEPAAARPAPEPPRTGNGVCSKIKEPRARFACQAGVSLSKVRYRCTKKEWRLGEIKVNPSTGGTYRQGTWHCVAGYFYVKP</sequence>
<dbReference type="Proteomes" id="UP000527616">
    <property type="component" value="Unassembled WGS sequence"/>
</dbReference>
<comment type="caution">
    <text evidence="2">The sequence shown here is derived from an EMBL/GenBank/DDBJ whole genome shotgun (WGS) entry which is preliminary data.</text>
</comment>
<protein>
    <recommendedName>
        <fullName evidence="4">Secreted protein</fullName>
    </recommendedName>
</protein>
<evidence type="ECO:0000256" key="1">
    <source>
        <dbReference type="SAM" id="SignalP"/>
    </source>
</evidence>
<accession>A0A7Z0DBW4</accession>
<proteinExistence type="predicted"/>
<keyword evidence="3" id="KW-1185">Reference proteome</keyword>
<dbReference type="RefSeq" id="WP_179446124.1">
    <property type="nucleotide sequence ID" value="NZ_JACBZS010000001.1"/>
</dbReference>
<dbReference type="EMBL" id="JACBZS010000001">
    <property type="protein sequence ID" value="NYI72459.1"/>
    <property type="molecule type" value="Genomic_DNA"/>
</dbReference>
<organism evidence="2 3">
    <name type="scientific">Naumannella cuiyingiana</name>
    <dbReference type="NCBI Taxonomy" id="1347891"/>
    <lineage>
        <taxon>Bacteria</taxon>
        <taxon>Bacillati</taxon>
        <taxon>Actinomycetota</taxon>
        <taxon>Actinomycetes</taxon>
        <taxon>Propionibacteriales</taxon>
        <taxon>Propionibacteriaceae</taxon>
        <taxon>Naumannella</taxon>
    </lineage>
</organism>
<name>A0A7Z0DBW4_9ACTN</name>
<reference evidence="2 3" key="1">
    <citation type="submission" date="2020-07" db="EMBL/GenBank/DDBJ databases">
        <title>Sequencing the genomes of 1000 actinobacteria strains.</title>
        <authorList>
            <person name="Klenk H.-P."/>
        </authorList>
    </citation>
    <scope>NUCLEOTIDE SEQUENCE [LARGE SCALE GENOMIC DNA]</scope>
    <source>
        <strain evidence="2 3">DSM 103164</strain>
    </source>
</reference>
<dbReference type="AlphaFoldDB" id="A0A7Z0DBW4"/>
<feature type="chain" id="PRO_5038928919" description="Secreted protein" evidence="1">
    <location>
        <begin position="27"/>
        <end position="107"/>
    </location>
</feature>
<evidence type="ECO:0000313" key="2">
    <source>
        <dbReference type="EMBL" id="NYI72459.1"/>
    </source>
</evidence>
<evidence type="ECO:0008006" key="4">
    <source>
        <dbReference type="Google" id="ProtNLM"/>
    </source>
</evidence>
<feature type="signal peptide" evidence="1">
    <location>
        <begin position="1"/>
        <end position="26"/>
    </location>
</feature>
<evidence type="ECO:0000313" key="3">
    <source>
        <dbReference type="Proteomes" id="UP000527616"/>
    </source>
</evidence>
<keyword evidence="1" id="KW-0732">Signal</keyword>